<keyword evidence="10" id="KW-0963">Cytoplasm</keyword>
<comment type="similarity">
    <text evidence="2 10">Belongs to the enolase family.</text>
</comment>
<name>A0ABP0EXF9_9RICK</name>
<dbReference type="InterPro" id="IPR020811">
    <property type="entry name" value="Enolase_N"/>
</dbReference>
<dbReference type="PANTHER" id="PTHR11902:SF1">
    <property type="entry name" value="ENOLASE"/>
    <property type="match status" value="1"/>
</dbReference>
<dbReference type="PRINTS" id="PR00148">
    <property type="entry name" value="ENOLASE"/>
</dbReference>
<evidence type="ECO:0000256" key="9">
    <source>
        <dbReference type="ARBA" id="ARBA00045763"/>
    </source>
</evidence>
<feature type="binding site" evidence="10">
    <location>
        <position position="362"/>
    </location>
    <ligand>
        <name>(2R)-2-phosphoglycerate</name>
        <dbReference type="ChEBI" id="CHEBI:58289"/>
    </ligand>
</feature>
<feature type="binding site" evidence="10">
    <location>
        <position position="241"/>
    </location>
    <ligand>
        <name>Mg(2+)</name>
        <dbReference type="ChEBI" id="CHEBI:18420"/>
    </ligand>
</feature>
<feature type="binding site" evidence="10">
    <location>
        <position position="383"/>
    </location>
    <ligand>
        <name>(2R)-2-phosphoglycerate</name>
        <dbReference type="ChEBI" id="CHEBI:58289"/>
    </ligand>
</feature>
<evidence type="ECO:0000313" key="14">
    <source>
        <dbReference type="Proteomes" id="UP001314181"/>
    </source>
</evidence>
<feature type="binding site" evidence="10">
    <location>
        <position position="332"/>
    </location>
    <ligand>
        <name>(2R)-2-phosphoglycerate</name>
        <dbReference type="ChEBI" id="CHEBI:58289"/>
    </ligand>
</feature>
<evidence type="ECO:0000313" key="13">
    <source>
        <dbReference type="EMBL" id="CAK8163410.1"/>
    </source>
</evidence>
<dbReference type="SMART" id="SM01193">
    <property type="entry name" value="Enolase_N"/>
    <property type="match status" value="1"/>
</dbReference>
<accession>A0ABP0EXF9</accession>
<keyword evidence="10" id="KW-0479">Metal-binding</keyword>
<dbReference type="Pfam" id="PF03952">
    <property type="entry name" value="Enolase_N"/>
    <property type="match status" value="1"/>
</dbReference>
<evidence type="ECO:0000256" key="2">
    <source>
        <dbReference type="ARBA" id="ARBA00009604"/>
    </source>
</evidence>
<dbReference type="HAMAP" id="MF_00318">
    <property type="entry name" value="Enolase"/>
    <property type="match status" value="1"/>
</dbReference>
<feature type="active site" description="Proton donor" evidence="10">
    <location>
        <position position="204"/>
    </location>
</feature>
<dbReference type="Gene3D" id="3.20.20.120">
    <property type="entry name" value="Enolase-like C-terminal domain"/>
    <property type="match status" value="1"/>
</dbReference>
<evidence type="ECO:0000259" key="12">
    <source>
        <dbReference type="SMART" id="SM01193"/>
    </source>
</evidence>
<feature type="domain" description="Enolase N-terminal" evidence="12">
    <location>
        <begin position="3"/>
        <end position="132"/>
    </location>
</feature>
<dbReference type="PANTHER" id="PTHR11902">
    <property type="entry name" value="ENOLASE"/>
    <property type="match status" value="1"/>
</dbReference>
<evidence type="ECO:0000256" key="6">
    <source>
        <dbReference type="ARBA" id="ARBA00022842"/>
    </source>
</evidence>
<protein>
    <recommendedName>
        <fullName evidence="4 10">Enolase</fullName>
        <ecNumber evidence="3 10">4.2.1.11</ecNumber>
    </recommendedName>
    <alternativeName>
        <fullName evidence="10">2-phospho-D-glycerate hydro-lyase</fullName>
    </alternativeName>
    <alternativeName>
        <fullName evidence="10">2-phosphoglycerate dehydratase</fullName>
    </alternativeName>
</protein>
<feature type="active site" description="Proton acceptor" evidence="10">
    <location>
        <position position="332"/>
    </location>
</feature>
<keyword evidence="8 10" id="KW-0456">Lyase</keyword>
<dbReference type="Proteomes" id="UP001314181">
    <property type="component" value="Unassembled WGS sequence"/>
</dbReference>
<dbReference type="InterPro" id="IPR020810">
    <property type="entry name" value="Enolase_C"/>
</dbReference>
<dbReference type="NCBIfam" id="TIGR01060">
    <property type="entry name" value="eno"/>
    <property type="match status" value="1"/>
</dbReference>
<dbReference type="EMBL" id="CAWVOK010000029">
    <property type="protein sequence ID" value="CAK8163410.1"/>
    <property type="molecule type" value="Genomic_DNA"/>
</dbReference>
<comment type="pathway">
    <text evidence="1 10">Carbohydrate degradation; glycolysis; pyruvate from D-glyceraldehyde 3-phosphate: step 4/5.</text>
</comment>
<organism evidence="13 14">
    <name type="scientific">Candidatus Xenohaliotis californiensis</name>
    <dbReference type="NCBI Taxonomy" id="84677"/>
    <lineage>
        <taxon>Bacteria</taxon>
        <taxon>Pseudomonadati</taxon>
        <taxon>Pseudomonadota</taxon>
        <taxon>Alphaproteobacteria</taxon>
        <taxon>Rickettsiales</taxon>
        <taxon>Anaplasmataceae</taxon>
        <taxon>Candidatus Xenohaliotis</taxon>
    </lineage>
</organism>
<dbReference type="SUPFAM" id="SSF51604">
    <property type="entry name" value="Enolase C-terminal domain-like"/>
    <property type="match status" value="1"/>
</dbReference>
<dbReference type="Pfam" id="PF00113">
    <property type="entry name" value="Enolase_C"/>
    <property type="match status" value="1"/>
</dbReference>
<evidence type="ECO:0000256" key="10">
    <source>
        <dbReference type="HAMAP-Rule" id="MF_00318"/>
    </source>
</evidence>
<comment type="caution">
    <text evidence="13">The sequence shown here is derived from an EMBL/GenBank/DDBJ whole genome shotgun (WGS) entry which is preliminary data.</text>
</comment>
<dbReference type="SFLD" id="SFLDS00001">
    <property type="entry name" value="Enolase"/>
    <property type="match status" value="1"/>
</dbReference>
<comment type="subcellular location">
    <subcellularLocation>
        <location evidence="10">Cytoplasm</location>
    </subcellularLocation>
    <subcellularLocation>
        <location evidence="10">Secreted</location>
    </subcellularLocation>
    <subcellularLocation>
        <location evidence="10">Cell surface</location>
    </subcellularLocation>
    <text evidence="10">Fractions of enolase are present in both the cytoplasm and on the cell surface.</text>
</comment>
<feature type="binding site" evidence="10">
    <location>
        <position position="361"/>
    </location>
    <ligand>
        <name>(2R)-2-phosphoglycerate</name>
        <dbReference type="ChEBI" id="CHEBI:58289"/>
    </ligand>
</feature>
<evidence type="ECO:0000259" key="11">
    <source>
        <dbReference type="SMART" id="SM01192"/>
    </source>
</evidence>
<evidence type="ECO:0000256" key="5">
    <source>
        <dbReference type="ARBA" id="ARBA00022525"/>
    </source>
</evidence>
<feature type="binding site" evidence="10">
    <location>
        <position position="162"/>
    </location>
    <ligand>
        <name>(2R)-2-phosphoglycerate</name>
        <dbReference type="ChEBI" id="CHEBI:58289"/>
    </ligand>
</feature>
<dbReference type="Gene3D" id="3.30.390.10">
    <property type="entry name" value="Enolase-like, N-terminal domain"/>
    <property type="match status" value="1"/>
</dbReference>
<sequence length="412" mass="44948">MNIVDIKASELLDSRGIPTIETIVTLEDGSIGSVIIPSGLSTGKKEAVELRDGGKRYMGMGVLKAINNVNGPIRSTLIGTNAGKQNIIDEKLILLDGTENKSKLGANAILSVSIATIKAFAKSKKQPLYQYLNAKKFLHHHPTPMINVINGGLHADNSIAIQESMIVPIGASNIKDALRMSVETIYSLKKNLKSMNYNINVGDEGGFAPNFNSSEDTLSFIVQAIKDAGYMPGKDIMIALDVAASSIYNAKKYNLDDKSLSSDELISYYSYICDKYPILSIEDGMAEDDYKGWENLIGKLGNRIKIIGDDLFATNPYTIKQKINLANGIIIKYNQIGTITEVFSAINIAKKAGYKIVISHRSGETEDTTIAHIAFGVGADYIKTGSVCRSERVAKYNELMRIAEDIKQHAKL</sequence>
<comment type="function">
    <text evidence="9 10">Catalyzes the reversible conversion of 2-phosphoglycerate (2-PG) into phosphoenolpyruvate (PEP). It is essential for the degradation of carbohydrates via glycolysis.</text>
</comment>
<comment type="cofactor">
    <cofactor evidence="10">
        <name>Mg(2+)</name>
        <dbReference type="ChEBI" id="CHEBI:18420"/>
    </cofactor>
    <text evidence="10">Binds a second Mg(2+) ion via substrate during catalysis.</text>
</comment>
<feature type="domain" description="Enolase C-terminal TIM barrel" evidence="11">
    <location>
        <begin position="138"/>
        <end position="412"/>
    </location>
</feature>
<dbReference type="PIRSF" id="PIRSF001400">
    <property type="entry name" value="Enolase"/>
    <property type="match status" value="1"/>
</dbReference>
<reference evidence="13 14" key="1">
    <citation type="submission" date="2024-01" db="EMBL/GenBank/DDBJ databases">
        <authorList>
            <person name="Kunselman E."/>
        </authorList>
    </citation>
    <scope>NUCLEOTIDE SEQUENCE [LARGE SCALE GENOMIC DNA]</scope>
    <source>
        <strain evidence="13">2 abalone samples</strain>
    </source>
</reference>
<evidence type="ECO:0000256" key="1">
    <source>
        <dbReference type="ARBA" id="ARBA00005031"/>
    </source>
</evidence>
<comment type="catalytic activity">
    <reaction evidence="10">
        <text>(2R)-2-phosphoglycerate = phosphoenolpyruvate + H2O</text>
        <dbReference type="Rhea" id="RHEA:10164"/>
        <dbReference type="ChEBI" id="CHEBI:15377"/>
        <dbReference type="ChEBI" id="CHEBI:58289"/>
        <dbReference type="ChEBI" id="CHEBI:58702"/>
        <dbReference type="EC" id="4.2.1.11"/>
    </reaction>
</comment>
<dbReference type="SFLD" id="SFLDF00002">
    <property type="entry name" value="enolase"/>
    <property type="match status" value="1"/>
</dbReference>
<dbReference type="GO" id="GO:0004634">
    <property type="term" value="F:phosphopyruvate hydratase activity"/>
    <property type="evidence" value="ECO:0007669"/>
    <property type="project" value="UniProtKB-EC"/>
</dbReference>
<keyword evidence="7 10" id="KW-0324">Glycolysis</keyword>
<dbReference type="InterPro" id="IPR029017">
    <property type="entry name" value="Enolase-like_N"/>
</dbReference>
<keyword evidence="6 10" id="KW-0460">Magnesium</keyword>
<dbReference type="EC" id="4.2.1.11" evidence="3 10"/>
<dbReference type="InterPro" id="IPR000941">
    <property type="entry name" value="Enolase"/>
</dbReference>
<evidence type="ECO:0000256" key="8">
    <source>
        <dbReference type="ARBA" id="ARBA00023239"/>
    </source>
</evidence>
<dbReference type="CDD" id="cd03313">
    <property type="entry name" value="enolase"/>
    <property type="match status" value="1"/>
</dbReference>
<evidence type="ECO:0000256" key="7">
    <source>
        <dbReference type="ARBA" id="ARBA00023152"/>
    </source>
</evidence>
<gene>
    <name evidence="10 13" type="primary">eno</name>
    <name evidence="13" type="ORF">CAXC1_30012</name>
</gene>
<dbReference type="SFLD" id="SFLDG00178">
    <property type="entry name" value="enolase"/>
    <property type="match status" value="1"/>
</dbReference>
<dbReference type="InterPro" id="IPR036849">
    <property type="entry name" value="Enolase-like_C_sf"/>
</dbReference>
<evidence type="ECO:0000256" key="3">
    <source>
        <dbReference type="ARBA" id="ARBA00012058"/>
    </source>
</evidence>
<feature type="binding site" evidence="10">
    <location>
        <position position="309"/>
    </location>
    <ligand>
        <name>Mg(2+)</name>
        <dbReference type="ChEBI" id="CHEBI:18420"/>
    </ligand>
</feature>
<evidence type="ECO:0000256" key="4">
    <source>
        <dbReference type="ARBA" id="ARBA00017068"/>
    </source>
</evidence>
<dbReference type="RefSeq" id="WP_338364600.1">
    <property type="nucleotide sequence ID" value="NZ_CAWVOK010000029.1"/>
</dbReference>
<keyword evidence="14" id="KW-1185">Reference proteome</keyword>
<dbReference type="SMART" id="SM01192">
    <property type="entry name" value="Enolase_C"/>
    <property type="match status" value="1"/>
</dbReference>
<dbReference type="SUPFAM" id="SSF54826">
    <property type="entry name" value="Enolase N-terminal domain-like"/>
    <property type="match status" value="1"/>
</dbReference>
<feature type="binding site" evidence="10">
    <location>
        <position position="282"/>
    </location>
    <ligand>
        <name>Mg(2+)</name>
        <dbReference type="ChEBI" id="CHEBI:18420"/>
    </ligand>
</feature>
<keyword evidence="5 10" id="KW-0964">Secreted</keyword>
<proteinExistence type="inferred from homology"/>